<dbReference type="BioCyc" id="LACI272621:G1G49-1798-MONOMER"/>
<organism evidence="4">
    <name type="scientific">Lactobacillus acidophilus (strain ATCC 700396 / NCK56 / N2 / NCFM)</name>
    <dbReference type="NCBI Taxonomy" id="272621"/>
    <lineage>
        <taxon>Bacteria</taxon>
        <taxon>Bacillati</taxon>
        <taxon>Bacillota</taxon>
        <taxon>Bacilli</taxon>
        <taxon>Lactobacillales</taxon>
        <taxon>Lactobacillaceae</taxon>
        <taxon>Lactobacillus</taxon>
    </lineage>
</organism>
<feature type="active site" description="Tele-phosphohistidine intermediate" evidence="1">
    <location>
        <position position="8"/>
    </location>
</feature>
<dbReference type="InterPro" id="IPR013078">
    <property type="entry name" value="His_Pase_superF_clade-1"/>
</dbReference>
<dbReference type="GO" id="GO:0016791">
    <property type="term" value="F:phosphatase activity"/>
    <property type="evidence" value="ECO:0007669"/>
    <property type="project" value="TreeGrafter"/>
</dbReference>
<accession>Q5FI31</accession>
<dbReference type="GeneID" id="93291019"/>
<dbReference type="EC" id="5.4.2.1" evidence="3"/>
<dbReference type="InterPro" id="IPR050275">
    <property type="entry name" value="PGM_Phosphatase"/>
</dbReference>
<dbReference type="PATRIC" id="fig|272621.13.peg.1750"/>
<dbReference type="KEGG" id="lac:LBA1841"/>
<feature type="active site" description="Proton donor/acceptor" evidence="1">
    <location>
        <position position="81"/>
    </location>
</feature>
<dbReference type="eggNOG" id="COG0406">
    <property type="taxonomic scope" value="Bacteria"/>
</dbReference>
<feature type="binding site" evidence="2">
    <location>
        <begin position="7"/>
        <end position="14"/>
    </location>
    <ligand>
        <name>substrate</name>
    </ligand>
</feature>
<dbReference type="GO" id="GO:0016853">
    <property type="term" value="F:isomerase activity"/>
    <property type="evidence" value="ECO:0007669"/>
    <property type="project" value="UniProtKB-KW"/>
</dbReference>
<dbReference type="RefSeq" id="WP_003549678.1">
    <property type="nucleotide sequence ID" value="NC_006814.3"/>
</dbReference>
<dbReference type="EMBL" id="CP000033">
    <property type="protein sequence ID" value="AAV43643.1"/>
    <property type="molecule type" value="Genomic_DNA"/>
</dbReference>
<protein>
    <submittedName>
        <fullName evidence="3">Putative phosphoglycerate mutase</fullName>
        <ecNumber evidence="3">5.4.2.1</ecNumber>
    </submittedName>
</protein>
<dbReference type="SMART" id="SM00855">
    <property type="entry name" value="PGAM"/>
    <property type="match status" value="1"/>
</dbReference>
<dbReference type="InterPro" id="IPR029033">
    <property type="entry name" value="His_PPase_superfam"/>
</dbReference>
<feature type="binding site" evidence="2">
    <location>
        <position position="58"/>
    </location>
    <ligand>
        <name>substrate</name>
    </ligand>
</feature>
<dbReference type="PIRSF" id="PIRSF000709">
    <property type="entry name" value="6PFK_2-Ptase"/>
    <property type="match status" value="1"/>
</dbReference>
<dbReference type="Proteomes" id="UP000006381">
    <property type="component" value="Chromosome"/>
</dbReference>
<gene>
    <name evidence="3" type="ordered locus">LBA1841</name>
</gene>
<evidence type="ECO:0000256" key="2">
    <source>
        <dbReference type="PIRSR" id="PIRSR613078-2"/>
    </source>
</evidence>
<keyword evidence="3" id="KW-0413">Isomerase</keyword>
<sequence>MEIVFLRHGQTDLNKSARIQGSSVNASLNEAGRAYAEKAAKNFDPSSFDVVYCSPLNRAVETAEIFVKGQKEIQLDDRLLEIDFGEWDGKPLSELKEKHPDALDPWGKVARSYVKYAPNGESHEALNKRCGEFLDDIAKKYPDKKILVVCHGTLIRMMAAHYLTNGDMIHFETVDNCALTKFSYREGIARMNYYNRVLA</sequence>
<proteinExistence type="predicted"/>
<dbReference type="AlphaFoldDB" id="Q5FI31"/>
<dbReference type="Pfam" id="PF00300">
    <property type="entry name" value="His_Phos_1"/>
    <property type="match status" value="1"/>
</dbReference>
<dbReference type="PANTHER" id="PTHR48100">
    <property type="entry name" value="BROAD-SPECIFICITY PHOSPHATASE YOR283W-RELATED"/>
    <property type="match status" value="1"/>
</dbReference>
<dbReference type="CDD" id="cd07067">
    <property type="entry name" value="HP_PGM_like"/>
    <property type="match status" value="1"/>
</dbReference>
<dbReference type="PANTHER" id="PTHR48100:SF10">
    <property type="entry name" value="2-CARBOXY-D-ARABINITOL-1-PHOSPHATASE-RELATED"/>
    <property type="match status" value="1"/>
</dbReference>
<keyword evidence="4" id="KW-1185">Reference proteome</keyword>
<dbReference type="HOGENOM" id="CLU_033323_9_0_9"/>
<evidence type="ECO:0000313" key="3">
    <source>
        <dbReference type="EMBL" id="AAV43643.1"/>
    </source>
</evidence>
<evidence type="ECO:0000313" key="4">
    <source>
        <dbReference type="Proteomes" id="UP000006381"/>
    </source>
</evidence>
<dbReference type="OrthoDB" id="9782128at2"/>
<evidence type="ECO:0000256" key="1">
    <source>
        <dbReference type="PIRSR" id="PIRSR613078-1"/>
    </source>
</evidence>
<reference evidence="3 4" key="1">
    <citation type="journal article" date="2005" name="Proc. Natl. Acad. Sci. U.S.A.">
        <title>Complete genome sequence of the probiotic lactic acid bacterium Lactobacillus acidophilus NCFM.</title>
        <authorList>
            <person name="Altermann E."/>
            <person name="Russell W.M."/>
            <person name="Azcarate-Peril M.A."/>
            <person name="Barrangou R."/>
            <person name="Buck B.L."/>
            <person name="McAuliffe O."/>
            <person name="Souther N."/>
            <person name="Dobson A."/>
            <person name="Duong T."/>
            <person name="Callanan M."/>
            <person name="Lick S."/>
            <person name="Hamrick A."/>
            <person name="Cano R."/>
            <person name="Klaenhammer T.R."/>
        </authorList>
    </citation>
    <scope>NUCLEOTIDE SEQUENCE [LARGE SCALE GENOMIC DNA]</scope>
    <source>
        <strain evidence="4">ATCC 700396 / NCK56 / N2 / NCFM</strain>
    </source>
</reference>
<name>Q5FI31_LACAC</name>
<dbReference type="SUPFAM" id="SSF53254">
    <property type="entry name" value="Phosphoglycerate mutase-like"/>
    <property type="match status" value="1"/>
</dbReference>
<dbReference type="Gene3D" id="3.40.50.1240">
    <property type="entry name" value="Phosphoglycerate mutase-like"/>
    <property type="match status" value="1"/>
</dbReference>
<dbReference type="STRING" id="272621.LBA1841"/>